<reference evidence="1" key="1">
    <citation type="submission" date="2020-02" db="EMBL/GenBank/DDBJ databases">
        <authorList>
            <person name="Meier V. D."/>
        </authorList>
    </citation>
    <scope>NUCLEOTIDE SEQUENCE</scope>
    <source>
        <strain evidence="1">AVDCRST_MAG29</strain>
    </source>
</reference>
<protein>
    <submittedName>
        <fullName evidence="1">Uncharacterized protein</fullName>
    </submittedName>
</protein>
<proteinExistence type="predicted"/>
<dbReference type="AlphaFoldDB" id="A0A6J4LIH8"/>
<organism evidence="1">
    <name type="scientific">uncultured Nocardioidaceae bacterium</name>
    <dbReference type="NCBI Taxonomy" id="253824"/>
    <lineage>
        <taxon>Bacteria</taxon>
        <taxon>Bacillati</taxon>
        <taxon>Actinomycetota</taxon>
        <taxon>Actinomycetes</taxon>
        <taxon>Propionibacteriales</taxon>
        <taxon>Nocardioidaceae</taxon>
        <taxon>environmental samples</taxon>
    </lineage>
</organism>
<dbReference type="EMBL" id="CADCUG010000065">
    <property type="protein sequence ID" value="CAA9333620.1"/>
    <property type="molecule type" value="Genomic_DNA"/>
</dbReference>
<name>A0A6J4LIH8_9ACTN</name>
<sequence length="68" mass="7536">MFRASHSTVARRLRLTVERGRSVNRWHVVGQPLHRASANHLARAPAHFAWLSAAQHGFAAKVGSTSPR</sequence>
<evidence type="ECO:0000313" key="1">
    <source>
        <dbReference type="EMBL" id="CAA9333620.1"/>
    </source>
</evidence>
<gene>
    <name evidence="1" type="ORF">AVDCRST_MAG29-1186</name>
</gene>
<accession>A0A6J4LIH8</accession>